<evidence type="ECO:0000313" key="11">
    <source>
        <dbReference type="Proteomes" id="UP000050326"/>
    </source>
</evidence>
<dbReference type="EC" id="2.7.13.3" evidence="2"/>
<organism evidence="10 11">
    <name type="scientific">Oxobacter pfennigii</name>
    <dbReference type="NCBI Taxonomy" id="36849"/>
    <lineage>
        <taxon>Bacteria</taxon>
        <taxon>Bacillati</taxon>
        <taxon>Bacillota</taxon>
        <taxon>Clostridia</taxon>
        <taxon>Eubacteriales</taxon>
        <taxon>Clostridiaceae</taxon>
        <taxon>Oxobacter</taxon>
    </lineage>
</organism>
<evidence type="ECO:0000256" key="8">
    <source>
        <dbReference type="ARBA" id="ARBA00023012"/>
    </source>
</evidence>
<dbReference type="Gene3D" id="3.30.565.10">
    <property type="entry name" value="Histidine kinase-like ATPase, C-terminal domain"/>
    <property type="match status" value="1"/>
</dbReference>
<comment type="caution">
    <text evidence="10">The sequence shown here is derived from an EMBL/GenBank/DDBJ whole genome shotgun (WGS) entry which is preliminary data.</text>
</comment>
<dbReference type="PROSITE" id="PS50109">
    <property type="entry name" value="HIS_KIN"/>
    <property type="match status" value="1"/>
</dbReference>
<name>A0A0P8W7R0_9CLOT</name>
<dbReference type="EMBL" id="LKET01000032">
    <property type="protein sequence ID" value="KPU44081.1"/>
    <property type="molecule type" value="Genomic_DNA"/>
</dbReference>
<dbReference type="PANTHER" id="PTHR43065:SF10">
    <property type="entry name" value="PEROXIDE STRESS-ACTIVATED HISTIDINE KINASE MAK3"/>
    <property type="match status" value="1"/>
</dbReference>
<reference evidence="10 11" key="1">
    <citation type="submission" date="2015-09" db="EMBL/GenBank/DDBJ databases">
        <title>Genome sequence of Oxobacter pfennigii DSM 3222.</title>
        <authorList>
            <person name="Poehlein A."/>
            <person name="Bengelsdorf F.R."/>
            <person name="Schiel-Bengelsdorf B."/>
            <person name="Duerre P."/>
            <person name="Daniel R."/>
        </authorList>
    </citation>
    <scope>NUCLEOTIDE SEQUENCE [LARGE SCALE GENOMIC DNA]</scope>
    <source>
        <strain evidence="10 11">DSM 3222</strain>
    </source>
</reference>
<dbReference type="GO" id="GO:0000160">
    <property type="term" value="P:phosphorelay signal transduction system"/>
    <property type="evidence" value="ECO:0007669"/>
    <property type="project" value="UniProtKB-KW"/>
</dbReference>
<dbReference type="STRING" id="36849.OXPF_22470"/>
<keyword evidence="5" id="KW-0547">Nucleotide-binding</keyword>
<accession>A0A0P8W7R0</accession>
<comment type="catalytic activity">
    <reaction evidence="1">
        <text>ATP + protein L-histidine = ADP + protein N-phospho-L-histidine.</text>
        <dbReference type="EC" id="2.7.13.3"/>
    </reaction>
</comment>
<dbReference type="InterPro" id="IPR005467">
    <property type="entry name" value="His_kinase_dom"/>
</dbReference>
<dbReference type="GO" id="GO:0004673">
    <property type="term" value="F:protein histidine kinase activity"/>
    <property type="evidence" value="ECO:0007669"/>
    <property type="project" value="UniProtKB-EC"/>
</dbReference>
<evidence type="ECO:0000256" key="4">
    <source>
        <dbReference type="ARBA" id="ARBA00022679"/>
    </source>
</evidence>
<dbReference type="InterPro" id="IPR003594">
    <property type="entry name" value="HATPase_dom"/>
</dbReference>
<dbReference type="GO" id="GO:0005524">
    <property type="term" value="F:ATP binding"/>
    <property type="evidence" value="ECO:0007669"/>
    <property type="project" value="UniProtKB-KW"/>
</dbReference>
<keyword evidence="4 10" id="KW-0808">Transferase</keyword>
<evidence type="ECO:0000313" key="10">
    <source>
        <dbReference type="EMBL" id="KPU44081.1"/>
    </source>
</evidence>
<dbReference type="SUPFAM" id="SSF55874">
    <property type="entry name" value="ATPase domain of HSP90 chaperone/DNA topoisomerase II/histidine kinase"/>
    <property type="match status" value="1"/>
</dbReference>
<keyword evidence="7" id="KW-0067">ATP-binding</keyword>
<sequence>MKELSLHILDIAQNSITAGASAIVITIIEDIPQDKLIIIIEDNGYGIEKENIEKVKESFYTTKKGKSAGLGIPLFMEAAKRCSGDLYIESAKGEGTKVTAHFSHSHINRAPLGSVWDTIASLVVCNENIDFIYTHIYNGSVFEFNTIDIRKLLGEVSITSPKAGVWVKEYLKENIKVLYGGVEN</sequence>
<dbReference type="PRINTS" id="PR00344">
    <property type="entry name" value="BCTRLSENSOR"/>
</dbReference>
<dbReference type="OrthoDB" id="9797586at2"/>
<evidence type="ECO:0000256" key="6">
    <source>
        <dbReference type="ARBA" id="ARBA00022777"/>
    </source>
</evidence>
<dbReference type="RefSeq" id="WP_054875281.1">
    <property type="nucleotide sequence ID" value="NZ_LKET01000032.1"/>
</dbReference>
<keyword evidence="3" id="KW-0597">Phosphoprotein</keyword>
<keyword evidence="6 10" id="KW-0418">Kinase</keyword>
<dbReference type="PANTHER" id="PTHR43065">
    <property type="entry name" value="SENSOR HISTIDINE KINASE"/>
    <property type="match status" value="1"/>
</dbReference>
<dbReference type="Pfam" id="PF02518">
    <property type="entry name" value="HATPase_c"/>
    <property type="match status" value="1"/>
</dbReference>
<dbReference type="InterPro" id="IPR036890">
    <property type="entry name" value="HATPase_C_sf"/>
</dbReference>
<evidence type="ECO:0000256" key="2">
    <source>
        <dbReference type="ARBA" id="ARBA00012438"/>
    </source>
</evidence>
<dbReference type="InterPro" id="IPR004358">
    <property type="entry name" value="Sig_transdc_His_kin-like_C"/>
</dbReference>
<keyword evidence="11" id="KW-1185">Reference proteome</keyword>
<evidence type="ECO:0000256" key="1">
    <source>
        <dbReference type="ARBA" id="ARBA00000085"/>
    </source>
</evidence>
<evidence type="ECO:0000259" key="9">
    <source>
        <dbReference type="PROSITE" id="PS50109"/>
    </source>
</evidence>
<dbReference type="AlphaFoldDB" id="A0A0P8W7R0"/>
<dbReference type="Proteomes" id="UP000050326">
    <property type="component" value="Unassembled WGS sequence"/>
</dbReference>
<feature type="domain" description="Histidine kinase" evidence="9">
    <location>
        <begin position="1"/>
        <end position="106"/>
    </location>
</feature>
<proteinExistence type="predicted"/>
<protein>
    <recommendedName>
        <fullName evidence="2">histidine kinase</fullName>
        <ecNumber evidence="2">2.7.13.3</ecNumber>
    </recommendedName>
</protein>
<evidence type="ECO:0000256" key="5">
    <source>
        <dbReference type="ARBA" id="ARBA00022741"/>
    </source>
</evidence>
<evidence type="ECO:0000256" key="7">
    <source>
        <dbReference type="ARBA" id="ARBA00022840"/>
    </source>
</evidence>
<evidence type="ECO:0000256" key="3">
    <source>
        <dbReference type="ARBA" id="ARBA00022553"/>
    </source>
</evidence>
<gene>
    <name evidence="10" type="primary">kinE_2</name>
    <name evidence="10" type="ORF">OXPF_22470</name>
</gene>
<keyword evidence="8" id="KW-0902">Two-component regulatory system</keyword>
<dbReference type="SMART" id="SM00387">
    <property type="entry name" value="HATPase_c"/>
    <property type="match status" value="1"/>
</dbReference>